<sequence length="52" mass="5833">MEVRGITDSPVGWVAGHIQKYVEIDGASGHRYQRKAQWRLPVVVIDRTEVAG</sequence>
<proteinExistence type="predicted"/>
<protein>
    <submittedName>
        <fullName evidence="1">Uncharacterized protein</fullName>
    </submittedName>
</protein>
<dbReference type="EMBL" id="JBHUCM010000002">
    <property type="protein sequence ID" value="MFD1535585.1"/>
    <property type="molecule type" value="Genomic_DNA"/>
</dbReference>
<name>A0ABW4FYI6_9ACTN</name>
<reference evidence="2" key="1">
    <citation type="journal article" date="2019" name="Int. J. Syst. Evol. Microbiol.">
        <title>The Global Catalogue of Microorganisms (GCM) 10K type strain sequencing project: providing services to taxonomists for standard genome sequencing and annotation.</title>
        <authorList>
            <consortium name="The Broad Institute Genomics Platform"/>
            <consortium name="The Broad Institute Genome Sequencing Center for Infectious Disease"/>
            <person name="Wu L."/>
            <person name="Ma J."/>
        </authorList>
    </citation>
    <scope>NUCLEOTIDE SEQUENCE [LARGE SCALE GENOMIC DNA]</scope>
    <source>
        <strain evidence="2">CGMCC 1.15399</strain>
    </source>
</reference>
<organism evidence="1 2">
    <name type="scientific">Nonomuraea guangzhouensis</name>
    <dbReference type="NCBI Taxonomy" id="1291555"/>
    <lineage>
        <taxon>Bacteria</taxon>
        <taxon>Bacillati</taxon>
        <taxon>Actinomycetota</taxon>
        <taxon>Actinomycetes</taxon>
        <taxon>Streptosporangiales</taxon>
        <taxon>Streptosporangiaceae</taxon>
        <taxon>Nonomuraea</taxon>
    </lineage>
</organism>
<comment type="caution">
    <text evidence="1">The sequence shown here is derived from an EMBL/GenBank/DDBJ whole genome shotgun (WGS) entry which is preliminary data.</text>
</comment>
<gene>
    <name evidence="1" type="ORF">ACFSJ0_00985</name>
</gene>
<evidence type="ECO:0000313" key="1">
    <source>
        <dbReference type="EMBL" id="MFD1535585.1"/>
    </source>
</evidence>
<accession>A0ABW4FYI6</accession>
<dbReference type="Proteomes" id="UP001597097">
    <property type="component" value="Unassembled WGS sequence"/>
</dbReference>
<dbReference type="RefSeq" id="WP_219537843.1">
    <property type="nucleotide sequence ID" value="NZ_JAHKRM010000041.1"/>
</dbReference>
<keyword evidence="2" id="KW-1185">Reference proteome</keyword>
<evidence type="ECO:0000313" key="2">
    <source>
        <dbReference type="Proteomes" id="UP001597097"/>
    </source>
</evidence>